<dbReference type="Pfam" id="PF06687">
    <property type="entry name" value="SUR7"/>
    <property type="match status" value="1"/>
</dbReference>
<protein>
    <submittedName>
        <fullName evidence="3">Integral membrane protein</fullName>
    </submittedName>
</protein>
<organism evidence="3 4">
    <name type="scientific">Rhypophila decipiens</name>
    <dbReference type="NCBI Taxonomy" id="261697"/>
    <lineage>
        <taxon>Eukaryota</taxon>
        <taxon>Fungi</taxon>
        <taxon>Dikarya</taxon>
        <taxon>Ascomycota</taxon>
        <taxon>Pezizomycotina</taxon>
        <taxon>Sordariomycetes</taxon>
        <taxon>Sordariomycetidae</taxon>
        <taxon>Sordariales</taxon>
        <taxon>Naviculisporaceae</taxon>
        <taxon>Rhypophila</taxon>
    </lineage>
</organism>
<evidence type="ECO:0000256" key="2">
    <source>
        <dbReference type="SAM" id="Phobius"/>
    </source>
</evidence>
<dbReference type="AlphaFoldDB" id="A0AAN6Y070"/>
<gene>
    <name evidence="3" type="ORF">QBC37DRAFT_429188</name>
</gene>
<dbReference type="PANTHER" id="PTHR28019:SF2">
    <property type="entry name" value="CELL MEMBRANE PROTEIN YLR413W-RELATED"/>
    <property type="match status" value="1"/>
</dbReference>
<comment type="caution">
    <text evidence="3">The sequence shown here is derived from an EMBL/GenBank/DDBJ whole genome shotgun (WGS) entry which is preliminary data.</text>
</comment>
<feature type="transmembrane region" description="Helical" evidence="2">
    <location>
        <begin position="156"/>
        <end position="177"/>
    </location>
</feature>
<evidence type="ECO:0000313" key="3">
    <source>
        <dbReference type="EMBL" id="KAK4210184.1"/>
    </source>
</evidence>
<dbReference type="InterPro" id="IPR009571">
    <property type="entry name" value="SUR7/Rim9-like_fungi"/>
</dbReference>
<keyword evidence="2" id="KW-0812">Transmembrane</keyword>
<evidence type="ECO:0000313" key="4">
    <source>
        <dbReference type="Proteomes" id="UP001301769"/>
    </source>
</evidence>
<dbReference type="EMBL" id="MU858182">
    <property type="protein sequence ID" value="KAK4210184.1"/>
    <property type="molecule type" value="Genomic_DNA"/>
</dbReference>
<sequence>MARLPSQRPPIRGTILPGTLCLISLILIVLVLVAGVNNRLTSIYYLKTDASQLSVLSKLSTSEFLNDLSTVSGADYVGQPQTAASLGIANTYTIHLLTACGHFSDGTVSCSKPSLGFAFHPGSTLHLDSTALQQSSSTYSEDLFSALSRYAKLSRWLAGAYLASGIFLLLTLIVNCISPAAGAFTSFIATVVLFSASVGGAIVFANVNTAFNANFSEKARLSSSLGSIPTALSFVACAFALVSAVLITLSARRAARSARRGPLARSVGAKGDSLFASGAVGADPYAAPGTGTKSGGILAKVGNVIPGQRHKYVQVEAQPALVRTDVEGRQRGLDDEDWAAHDDYSRPGSRPGSPAAVGQGNKGAPDSVPLVSIGGNKQSRDMNSAYEPYSSHSAGN</sequence>
<dbReference type="GO" id="GO:0051285">
    <property type="term" value="C:cell cortex of cell tip"/>
    <property type="evidence" value="ECO:0007669"/>
    <property type="project" value="TreeGrafter"/>
</dbReference>
<keyword evidence="4" id="KW-1185">Reference proteome</keyword>
<evidence type="ECO:0000256" key="1">
    <source>
        <dbReference type="SAM" id="MobiDB-lite"/>
    </source>
</evidence>
<dbReference type="GO" id="GO:0031505">
    <property type="term" value="P:fungal-type cell wall organization"/>
    <property type="evidence" value="ECO:0007669"/>
    <property type="project" value="TreeGrafter"/>
</dbReference>
<proteinExistence type="predicted"/>
<name>A0AAN6Y070_9PEZI</name>
<feature type="transmembrane region" description="Helical" evidence="2">
    <location>
        <begin position="184"/>
        <end position="207"/>
    </location>
</feature>
<reference evidence="3" key="1">
    <citation type="journal article" date="2023" name="Mol. Phylogenet. Evol.">
        <title>Genome-scale phylogeny and comparative genomics of the fungal order Sordariales.</title>
        <authorList>
            <person name="Hensen N."/>
            <person name="Bonometti L."/>
            <person name="Westerberg I."/>
            <person name="Brannstrom I.O."/>
            <person name="Guillou S."/>
            <person name="Cros-Aarteil S."/>
            <person name="Calhoun S."/>
            <person name="Haridas S."/>
            <person name="Kuo A."/>
            <person name="Mondo S."/>
            <person name="Pangilinan J."/>
            <person name="Riley R."/>
            <person name="LaButti K."/>
            <person name="Andreopoulos B."/>
            <person name="Lipzen A."/>
            <person name="Chen C."/>
            <person name="Yan M."/>
            <person name="Daum C."/>
            <person name="Ng V."/>
            <person name="Clum A."/>
            <person name="Steindorff A."/>
            <person name="Ohm R.A."/>
            <person name="Martin F."/>
            <person name="Silar P."/>
            <person name="Natvig D.O."/>
            <person name="Lalanne C."/>
            <person name="Gautier V."/>
            <person name="Ament-Velasquez S.L."/>
            <person name="Kruys A."/>
            <person name="Hutchinson M.I."/>
            <person name="Powell A.J."/>
            <person name="Barry K."/>
            <person name="Miller A.N."/>
            <person name="Grigoriev I.V."/>
            <person name="Debuchy R."/>
            <person name="Gladieux P."/>
            <person name="Hiltunen Thoren M."/>
            <person name="Johannesson H."/>
        </authorList>
    </citation>
    <scope>NUCLEOTIDE SEQUENCE</scope>
    <source>
        <strain evidence="3">PSN293</strain>
    </source>
</reference>
<feature type="transmembrane region" description="Helical" evidence="2">
    <location>
        <begin position="227"/>
        <end position="251"/>
    </location>
</feature>
<feature type="transmembrane region" description="Helical" evidence="2">
    <location>
        <begin position="12"/>
        <end position="36"/>
    </location>
</feature>
<dbReference type="GO" id="GO:0005886">
    <property type="term" value="C:plasma membrane"/>
    <property type="evidence" value="ECO:0007669"/>
    <property type="project" value="InterPro"/>
</dbReference>
<reference evidence="3" key="2">
    <citation type="submission" date="2023-05" db="EMBL/GenBank/DDBJ databases">
        <authorList>
            <consortium name="Lawrence Berkeley National Laboratory"/>
            <person name="Steindorff A."/>
            <person name="Hensen N."/>
            <person name="Bonometti L."/>
            <person name="Westerberg I."/>
            <person name="Brannstrom I.O."/>
            <person name="Guillou S."/>
            <person name="Cros-Aarteil S."/>
            <person name="Calhoun S."/>
            <person name="Haridas S."/>
            <person name="Kuo A."/>
            <person name="Mondo S."/>
            <person name="Pangilinan J."/>
            <person name="Riley R."/>
            <person name="Labutti K."/>
            <person name="Andreopoulos B."/>
            <person name="Lipzen A."/>
            <person name="Chen C."/>
            <person name="Yanf M."/>
            <person name="Daum C."/>
            <person name="Ng V."/>
            <person name="Clum A."/>
            <person name="Ohm R."/>
            <person name="Martin F."/>
            <person name="Silar P."/>
            <person name="Natvig D."/>
            <person name="Lalanne C."/>
            <person name="Gautier V."/>
            <person name="Ament-Velasquez S.L."/>
            <person name="Kruys A."/>
            <person name="Hutchinson M.I."/>
            <person name="Powell A.J."/>
            <person name="Barry K."/>
            <person name="Miller A.N."/>
            <person name="Grigoriev I.V."/>
            <person name="Debuchy R."/>
            <person name="Gladieux P."/>
            <person name="Thoren M.H."/>
            <person name="Johannesson H."/>
        </authorList>
    </citation>
    <scope>NUCLEOTIDE SEQUENCE</scope>
    <source>
        <strain evidence="3">PSN293</strain>
    </source>
</reference>
<dbReference type="PANTHER" id="PTHR28019">
    <property type="entry name" value="CELL MEMBRANE PROTEIN YLR413W-RELATED"/>
    <property type="match status" value="1"/>
</dbReference>
<accession>A0AAN6Y070</accession>
<feature type="compositionally biased region" description="Basic and acidic residues" evidence="1">
    <location>
        <begin position="326"/>
        <end position="345"/>
    </location>
</feature>
<keyword evidence="2" id="KW-1133">Transmembrane helix</keyword>
<dbReference type="InterPro" id="IPR052413">
    <property type="entry name" value="SUR7_domain"/>
</dbReference>
<feature type="region of interest" description="Disordered" evidence="1">
    <location>
        <begin position="326"/>
        <end position="396"/>
    </location>
</feature>
<dbReference type="Proteomes" id="UP001301769">
    <property type="component" value="Unassembled WGS sequence"/>
</dbReference>
<keyword evidence="2" id="KW-0472">Membrane</keyword>